<reference evidence="2" key="1">
    <citation type="submission" date="2023-07" db="EMBL/GenBank/DDBJ databases">
        <title>30 novel species of actinomycetes from the DSMZ collection.</title>
        <authorList>
            <person name="Nouioui I."/>
        </authorList>
    </citation>
    <scope>NUCLEOTIDE SEQUENCE [LARGE SCALE GENOMIC DNA]</scope>
    <source>
        <strain evidence="2">DSM 44938</strain>
    </source>
</reference>
<sequence length="63" mass="7450">MNRETAMAGLTADDIASVWRIPKGTIYRYAHQYQWRRYTETGRAYYHPADVTATLDQLIKEER</sequence>
<evidence type="ECO:0008006" key="3">
    <source>
        <dbReference type="Google" id="ProtNLM"/>
    </source>
</evidence>
<evidence type="ECO:0000313" key="2">
    <source>
        <dbReference type="Proteomes" id="UP001183246"/>
    </source>
</evidence>
<dbReference type="EMBL" id="JAVREL010000012">
    <property type="protein sequence ID" value="MDT0344940.1"/>
    <property type="molecule type" value="Genomic_DNA"/>
</dbReference>
<protein>
    <recommendedName>
        <fullName evidence="3">Helix-turn-helix domain-containing protein</fullName>
    </recommendedName>
</protein>
<accession>A0ABU2MTS5</accession>
<organism evidence="1 2">
    <name type="scientific">Streptomyces litchfieldiae</name>
    <dbReference type="NCBI Taxonomy" id="3075543"/>
    <lineage>
        <taxon>Bacteria</taxon>
        <taxon>Bacillati</taxon>
        <taxon>Actinomycetota</taxon>
        <taxon>Actinomycetes</taxon>
        <taxon>Kitasatosporales</taxon>
        <taxon>Streptomycetaceae</taxon>
        <taxon>Streptomyces</taxon>
    </lineage>
</organism>
<gene>
    <name evidence="1" type="ORF">RM590_20330</name>
</gene>
<keyword evidence="2" id="KW-1185">Reference proteome</keyword>
<name>A0ABU2MTS5_9ACTN</name>
<dbReference type="RefSeq" id="WP_311706073.1">
    <property type="nucleotide sequence ID" value="NZ_JAVREL010000012.1"/>
</dbReference>
<evidence type="ECO:0000313" key="1">
    <source>
        <dbReference type="EMBL" id="MDT0344940.1"/>
    </source>
</evidence>
<dbReference type="Proteomes" id="UP001183246">
    <property type="component" value="Unassembled WGS sequence"/>
</dbReference>
<proteinExistence type="predicted"/>
<comment type="caution">
    <text evidence="1">The sequence shown here is derived from an EMBL/GenBank/DDBJ whole genome shotgun (WGS) entry which is preliminary data.</text>
</comment>